<dbReference type="AlphaFoldDB" id="A0A0F9DVJ9"/>
<reference evidence="1" key="1">
    <citation type="journal article" date="2015" name="Nature">
        <title>Complex archaea that bridge the gap between prokaryotes and eukaryotes.</title>
        <authorList>
            <person name="Spang A."/>
            <person name="Saw J.H."/>
            <person name="Jorgensen S.L."/>
            <person name="Zaremba-Niedzwiedzka K."/>
            <person name="Martijn J."/>
            <person name="Lind A.E."/>
            <person name="van Eijk R."/>
            <person name="Schleper C."/>
            <person name="Guy L."/>
            <person name="Ettema T.J."/>
        </authorList>
    </citation>
    <scope>NUCLEOTIDE SEQUENCE</scope>
</reference>
<evidence type="ECO:0000313" key="1">
    <source>
        <dbReference type="EMBL" id="KKL65774.1"/>
    </source>
</evidence>
<gene>
    <name evidence="1" type="ORF">LCGC14_2151620</name>
</gene>
<protein>
    <submittedName>
        <fullName evidence="1">Uncharacterized protein</fullName>
    </submittedName>
</protein>
<sequence length="60" mass="7089">MLMCDEKDRIVKEYDYSDLDNGIRATIWQFPWSKPGEDELMDAIMEMTNNPTDKDDNVDE</sequence>
<name>A0A0F9DVJ9_9ZZZZ</name>
<dbReference type="EMBL" id="LAZR01027425">
    <property type="protein sequence ID" value="KKL65774.1"/>
    <property type="molecule type" value="Genomic_DNA"/>
</dbReference>
<proteinExistence type="predicted"/>
<accession>A0A0F9DVJ9</accession>
<comment type="caution">
    <text evidence="1">The sequence shown here is derived from an EMBL/GenBank/DDBJ whole genome shotgun (WGS) entry which is preliminary data.</text>
</comment>
<organism evidence="1">
    <name type="scientific">marine sediment metagenome</name>
    <dbReference type="NCBI Taxonomy" id="412755"/>
    <lineage>
        <taxon>unclassified sequences</taxon>
        <taxon>metagenomes</taxon>
        <taxon>ecological metagenomes</taxon>
    </lineage>
</organism>